<dbReference type="Proteomes" id="UP000261174">
    <property type="component" value="Unassembled WGS sequence"/>
</dbReference>
<dbReference type="OrthoDB" id="4845881at2"/>
<evidence type="ECO:0000313" key="1">
    <source>
        <dbReference type="EMBL" id="RFM33875.1"/>
    </source>
</evidence>
<dbReference type="EMBL" id="QTJV01000006">
    <property type="protein sequence ID" value="RFM33875.1"/>
    <property type="molecule type" value="Genomic_DNA"/>
</dbReference>
<name>A0A3E1P144_9BACT</name>
<dbReference type="RefSeq" id="WP_116854793.1">
    <property type="nucleotide sequence ID" value="NZ_QTJV01000006.1"/>
</dbReference>
<reference evidence="1 2" key="1">
    <citation type="submission" date="2018-08" db="EMBL/GenBank/DDBJ databases">
        <title>Chitinophaga sp. K20C18050901, a novel bacterium isolated from forest soil.</title>
        <authorList>
            <person name="Wang C."/>
        </authorList>
    </citation>
    <scope>NUCLEOTIDE SEQUENCE [LARGE SCALE GENOMIC DNA]</scope>
    <source>
        <strain evidence="1 2">K20C18050901</strain>
    </source>
</reference>
<accession>A0A3E1P144</accession>
<sequence>MCYLLIGNISALISADSTEPLVNARIRVYLPDGHLSNRYPHKNSFSGPRQLTPSEVLNKQERLLAETALDHHGNFSLGWEQLHLFTEPLELDICLQGMPEEAGDRMETHFHLSTLVPQWKHSMQQYVAAYAYVIPVESWAQIRASYGTWVIAGIVRRTHDYEGQSQLRVEAYNAGNHRMLASGSTDDRGRYQIRFSRKQLSGGQLPGPDVYFKVYRDKRLVWEEHVEVAAMPGRRAIDACSVINITMQGGVVKKATRWLSKLVG</sequence>
<organism evidence="1 2">
    <name type="scientific">Chitinophaga silvisoli</name>
    <dbReference type="NCBI Taxonomy" id="2291814"/>
    <lineage>
        <taxon>Bacteria</taxon>
        <taxon>Pseudomonadati</taxon>
        <taxon>Bacteroidota</taxon>
        <taxon>Chitinophagia</taxon>
        <taxon>Chitinophagales</taxon>
        <taxon>Chitinophagaceae</taxon>
        <taxon>Chitinophaga</taxon>
    </lineage>
</organism>
<protein>
    <recommendedName>
        <fullName evidence="3">Carboxypeptidase regulatory-like domain-containing protein</fullName>
    </recommendedName>
</protein>
<keyword evidence="2" id="KW-1185">Reference proteome</keyword>
<evidence type="ECO:0000313" key="2">
    <source>
        <dbReference type="Proteomes" id="UP000261174"/>
    </source>
</evidence>
<evidence type="ECO:0008006" key="3">
    <source>
        <dbReference type="Google" id="ProtNLM"/>
    </source>
</evidence>
<proteinExistence type="predicted"/>
<dbReference type="AlphaFoldDB" id="A0A3E1P144"/>
<comment type="caution">
    <text evidence="1">The sequence shown here is derived from an EMBL/GenBank/DDBJ whole genome shotgun (WGS) entry which is preliminary data.</text>
</comment>
<gene>
    <name evidence="1" type="ORF">DXN04_18135</name>
</gene>